<feature type="compositionally biased region" description="Basic and acidic residues" evidence="1">
    <location>
        <begin position="139"/>
        <end position="153"/>
    </location>
</feature>
<dbReference type="InterPro" id="IPR049282">
    <property type="entry name" value="BVU_3817_N_sf"/>
</dbReference>
<dbReference type="OrthoDB" id="675198at2"/>
<evidence type="ECO:0000256" key="1">
    <source>
        <dbReference type="SAM" id="MobiDB-lite"/>
    </source>
</evidence>
<dbReference type="InterPro" id="IPR049280">
    <property type="entry name" value="DUF6852"/>
</dbReference>
<keyword evidence="5" id="KW-1185">Reference proteome</keyword>
<dbReference type="Pfam" id="PF18347">
    <property type="entry name" value="DUF5606"/>
    <property type="match status" value="1"/>
</dbReference>
<dbReference type="RefSeq" id="WP_103790442.1">
    <property type="nucleotide sequence ID" value="NZ_PQVF01000015.1"/>
</dbReference>
<dbReference type="AlphaFoldDB" id="A0A2S4ZXD9"/>
<dbReference type="Pfam" id="PF21186">
    <property type="entry name" value="DUF6852"/>
    <property type="match status" value="1"/>
</dbReference>
<feature type="domain" description="DUF5606" evidence="2">
    <location>
        <begin position="3"/>
        <end position="49"/>
    </location>
</feature>
<proteinExistence type="predicted"/>
<reference evidence="4 5" key="1">
    <citation type="submission" date="2018-01" db="EMBL/GenBank/DDBJ databases">
        <authorList>
            <person name="Gaut B.S."/>
            <person name="Morton B.R."/>
            <person name="Clegg M.T."/>
            <person name="Duvall M.R."/>
        </authorList>
    </citation>
    <scope>NUCLEOTIDE SEQUENCE [LARGE SCALE GENOMIC DNA]</scope>
    <source>
        <strain evidence="4 5">HR-AV</strain>
    </source>
</reference>
<evidence type="ECO:0000259" key="2">
    <source>
        <dbReference type="Pfam" id="PF18347"/>
    </source>
</evidence>
<organism evidence="4 5">
    <name type="scientific">Solitalea longa</name>
    <dbReference type="NCBI Taxonomy" id="2079460"/>
    <lineage>
        <taxon>Bacteria</taxon>
        <taxon>Pseudomonadati</taxon>
        <taxon>Bacteroidota</taxon>
        <taxon>Sphingobacteriia</taxon>
        <taxon>Sphingobacteriales</taxon>
        <taxon>Sphingobacteriaceae</taxon>
        <taxon>Solitalea</taxon>
    </lineage>
</organism>
<dbReference type="Gene3D" id="2.30.30.730">
    <property type="match status" value="1"/>
</dbReference>
<dbReference type="EMBL" id="PQVF01000015">
    <property type="protein sequence ID" value="POY35030.1"/>
    <property type="molecule type" value="Genomic_DNA"/>
</dbReference>
<dbReference type="InterPro" id="IPR041218">
    <property type="entry name" value="DUF5606"/>
</dbReference>
<evidence type="ECO:0000313" key="5">
    <source>
        <dbReference type="Proteomes" id="UP000236893"/>
    </source>
</evidence>
<evidence type="ECO:0000313" key="4">
    <source>
        <dbReference type="EMBL" id="POY35030.1"/>
    </source>
</evidence>
<gene>
    <name evidence="4" type="ORF">C3K47_17385</name>
</gene>
<feature type="region of interest" description="Disordered" evidence="1">
    <location>
        <begin position="125"/>
        <end position="163"/>
    </location>
</feature>
<name>A0A2S4ZXD9_9SPHI</name>
<feature type="compositionally biased region" description="Basic residues" evidence="1">
    <location>
        <begin position="154"/>
        <end position="163"/>
    </location>
</feature>
<dbReference type="Proteomes" id="UP000236893">
    <property type="component" value="Unassembled WGS sequence"/>
</dbReference>
<dbReference type="InterPro" id="IPR049281">
    <property type="entry name" value="BVU_3817-like_C_sf"/>
</dbReference>
<evidence type="ECO:0000259" key="3">
    <source>
        <dbReference type="Pfam" id="PF21186"/>
    </source>
</evidence>
<protein>
    <submittedName>
        <fullName evidence="4">Uncharacterized protein</fullName>
    </submittedName>
</protein>
<dbReference type="Gene3D" id="1.10.10.1650">
    <property type="match status" value="1"/>
</dbReference>
<sequence>MNLRGIVAVSGKPGLYKVIGQNKAGFVLESLDEAKNKTVINGNAKVAALHEITVYGQNDDLQLRDIIAKMGEDLNAVPDPKEDGKVLKNYFAAMAPEHDSERVYVSDIKKIVSWVKILSGFPLWDEADPDAGTSEPVVEEGKEETIAEEVEKPKKARKAKKAE</sequence>
<comment type="caution">
    <text evidence="4">The sequence shown here is derived from an EMBL/GenBank/DDBJ whole genome shotgun (WGS) entry which is preliminary data.</text>
</comment>
<accession>A0A2S4ZXD9</accession>
<feature type="domain" description="DUF6852" evidence="3">
    <location>
        <begin position="52"/>
        <end position="118"/>
    </location>
</feature>